<name>A0A6A4I5S9_9AGAR</name>
<protein>
    <recommendedName>
        <fullName evidence="4">Calcium-dependent phosphotriesterase</fullName>
    </recommendedName>
</protein>
<dbReference type="Gene3D" id="2.120.10.30">
    <property type="entry name" value="TolB, C-terminal domain"/>
    <property type="match status" value="1"/>
</dbReference>
<evidence type="ECO:0000313" key="3">
    <source>
        <dbReference type="Proteomes" id="UP000799118"/>
    </source>
</evidence>
<dbReference type="Proteomes" id="UP000799118">
    <property type="component" value="Unassembled WGS sequence"/>
</dbReference>
<accession>A0A6A4I5S9</accession>
<feature type="chain" id="PRO_5025342706" description="Calcium-dependent phosphotriesterase" evidence="1">
    <location>
        <begin position="21"/>
        <end position="323"/>
    </location>
</feature>
<keyword evidence="3" id="KW-1185">Reference proteome</keyword>
<proteinExistence type="predicted"/>
<evidence type="ECO:0000256" key="1">
    <source>
        <dbReference type="SAM" id="SignalP"/>
    </source>
</evidence>
<evidence type="ECO:0000313" key="2">
    <source>
        <dbReference type="EMBL" id="KAE9405881.1"/>
    </source>
</evidence>
<sequence>MRLSFLASLILSTALGGLRAAASDRTKMSSSITSTPSISLENLAVRHTGEIIVGFRQWPDPLPNRTKSYIDIHGIVEVAQDQFYVTCGNLSLVTHIDVPGSPSVFHVNMTGFPEHLEVNEVAHFPEARILNGMTLLSEEKGLVYIADSRVGVVNLLNVYTGEFFVAINNSLTNQPPGADEISNCVHGVHVPKSNKYLYFSNFAQGIIARVLIHPDTGLAAGEPEIIKSNLTTVEDFVLDKDLNIFTALFVTNEFVRVDGKTGEVLVLAGNENSTEYKWAASVRFGRLASDKGDLYATINGGFLEPDNVGGALFRIDLGELAVV</sequence>
<dbReference type="PANTHER" id="PTHR42060">
    <property type="entry name" value="NHL REPEAT-CONTAINING PROTEIN-RELATED"/>
    <property type="match status" value="1"/>
</dbReference>
<dbReference type="OrthoDB" id="2896642at2759"/>
<reference evidence="2" key="1">
    <citation type="journal article" date="2019" name="Environ. Microbiol.">
        <title>Fungal ecological strategies reflected in gene transcription - a case study of two litter decomposers.</title>
        <authorList>
            <person name="Barbi F."/>
            <person name="Kohler A."/>
            <person name="Barry K."/>
            <person name="Baskaran P."/>
            <person name="Daum C."/>
            <person name="Fauchery L."/>
            <person name="Ihrmark K."/>
            <person name="Kuo A."/>
            <person name="LaButti K."/>
            <person name="Lipzen A."/>
            <person name="Morin E."/>
            <person name="Grigoriev I.V."/>
            <person name="Henrissat B."/>
            <person name="Lindahl B."/>
            <person name="Martin F."/>
        </authorList>
    </citation>
    <scope>NUCLEOTIDE SEQUENCE</scope>
    <source>
        <strain evidence="2">JB14</strain>
    </source>
</reference>
<dbReference type="InterPro" id="IPR011042">
    <property type="entry name" value="6-blade_b-propeller_TolB-like"/>
</dbReference>
<gene>
    <name evidence="2" type="ORF">BT96DRAFT_1015353</name>
</gene>
<dbReference type="AlphaFoldDB" id="A0A6A4I5S9"/>
<dbReference type="InterPro" id="IPR052998">
    <property type="entry name" value="Hetero-Diels-Alderase-like"/>
</dbReference>
<evidence type="ECO:0008006" key="4">
    <source>
        <dbReference type="Google" id="ProtNLM"/>
    </source>
</evidence>
<keyword evidence="1" id="KW-0732">Signal</keyword>
<feature type="signal peptide" evidence="1">
    <location>
        <begin position="1"/>
        <end position="20"/>
    </location>
</feature>
<dbReference type="SUPFAM" id="SSF63829">
    <property type="entry name" value="Calcium-dependent phosphotriesterase"/>
    <property type="match status" value="1"/>
</dbReference>
<dbReference type="EMBL" id="ML769406">
    <property type="protein sequence ID" value="KAE9405881.1"/>
    <property type="molecule type" value="Genomic_DNA"/>
</dbReference>
<dbReference type="PANTHER" id="PTHR42060:SF1">
    <property type="entry name" value="NHL REPEAT-CONTAINING PROTEIN"/>
    <property type="match status" value="1"/>
</dbReference>
<organism evidence="2 3">
    <name type="scientific">Gymnopus androsaceus JB14</name>
    <dbReference type="NCBI Taxonomy" id="1447944"/>
    <lineage>
        <taxon>Eukaryota</taxon>
        <taxon>Fungi</taxon>
        <taxon>Dikarya</taxon>
        <taxon>Basidiomycota</taxon>
        <taxon>Agaricomycotina</taxon>
        <taxon>Agaricomycetes</taxon>
        <taxon>Agaricomycetidae</taxon>
        <taxon>Agaricales</taxon>
        <taxon>Marasmiineae</taxon>
        <taxon>Omphalotaceae</taxon>
        <taxon>Gymnopus</taxon>
    </lineage>
</organism>